<dbReference type="InterPro" id="IPR036772">
    <property type="entry name" value="SRCR-like_dom_sf"/>
</dbReference>
<keyword evidence="7" id="KW-1185">Reference proteome</keyword>
<dbReference type="SMART" id="SM00202">
    <property type="entry name" value="SR"/>
    <property type="match status" value="1"/>
</dbReference>
<evidence type="ECO:0000313" key="7">
    <source>
        <dbReference type="Proteomes" id="UP000821853"/>
    </source>
</evidence>
<dbReference type="SUPFAM" id="SSF56487">
    <property type="entry name" value="SRCR-like"/>
    <property type="match status" value="1"/>
</dbReference>
<organism evidence="6 7">
    <name type="scientific">Haemaphysalis longicornis</name>
    <name type="common">Bush tick</name>
    <dbReference type="NCBI Taxonomy" id="44386"/>
    <lineage>
        <taxon>Eukaryota</taxon>
        <taxon>Metazoa</taxon>
        <taxon>Ecdysozoa</taxon>
        <taxon>Arthropoda</taxon>
        <taxon>Chelicerata</taxon>
        <taxon>Arachnida</taxon>
        <taxon>Acari</taxon>
        <taxon>Parasitiformes</taxon>
        <taxon>Ixodida</taxon>
        <taxon>Ixodoidea</taxon>
        <taxon>Ixodidae</taxon>
        <taxon>Haemaphysalinae</taxon>
        <taxon>Haemaphysalis</taxon>
    </lineage>
</organism>
<evidence type="ECO:0000256" key="3">
    <source>
        <dbReference type="SAM" id="MobiDB-lite"/>
    </source>
</evidence>
<reference evidence="6 7" key="1">
    <citation type="journal article" date="2020" name="Cell">
        <title>Large-Scale Comparative Analyses of Tick Genomes Elucidate Their Genetic Diversity and Vector Capacities.</title>
        <authorList>
            <consortium name="Tick Genome and Microbiome Consortium (TIGMIC)"/>
            <person name="Jia N."/>
            <person name="Wang J."/>
            <person name="Shi W."/>
            <person name="Du L."/>
            <person name="Sun Y."/>
            <person name="Zhan W."/>
            <person name="Jiang J.F."/>
            <person name="Wang Q."/>
            <person name="Zhang B."/>
            <person name="Ji P."/>
            <person name="Bell-Sakyi L."/>
            <person name="Cui X.M."/>
            <person name="Yuan T.T."/>
            <person name="Jiang B.G."/>
            <person name="Yang W.F."/>
            <person name="Lam T.T."/>
            <person name="Chang Q.C."/>
            <person name="Ding S.J."/>
            <person name="Wang X.J."/>
            <person name="Zhu J.G."/>
            <person name="Ruan X.D."/>
            <person name="Zhao L."/>
            <person name="Wei J.T."/>
            <person name="Ye R.Z."/>
            <person name="Que T.C."/>
            <person name="Du C.H."/>
            <person name="Zhou Y.H."/>
            <person name="Cheng J.X."/>
            <person name="Dai P.F."/>
            <person name="Guo W.B."/>
            <person name="Han X.H."/>
            <person name="Huang E.J."/>
            <person name="Li L.F."/>
            <person name="Wei W."/>
            <person name="Gao Y.C."/>
            <person name="Liu J.Z."/>
            <person name="Shao H.Z."/>
            <person name="Wang X."/>
            <person name="Wang C.C."/>
            <person name="Yang T.C."/>
            <person name="Huo Q.B."/>
            <person name="Li W."/>
            <person name="Chen H.Y."/>
            <person name="Chen S.E."/>
            <person name="Zhou L.G."/>
            <person name="Ni X.B."/>
            <person name="Tian J.H."/>
            <person name="Sheng Y."/>
            <person name="Liu T."/>
            <person name="Pan Y.S."/>
            <person name="Xia L.Y."/>
            <person name="Li J."/>
            <person name="Zhao F."/>
            <person name="Cao W.C."/>
        </authorList>
    </citation>
    <scope>NUCLEOTIDE SEQUENCE [LARGE SCALE GENOMIC DNA]</scope>
    <source>
        <strain evidence="6">HaeL-2018</strain>
    </source>
</reference>
<dbReference type="OrthoDB" id="6477838at2759"/>
<comment type="caution">
    <text evidence="2">Lacks conserved residue(s) required for the propagation of feature annotation.</text>
</comment>
<feature type="chain" id="PRO_5039943466" description="SRCR domain-containing protein" evidence="4">
    <location>
        <begin position="32"/>
        <end position="184"/>
    </location>
</feature>
<accession>A0A9J6FB82</accession>
<evidence type="ECO:0000313" key="6">
    <source>
        <dbReference type="EMBL" id="KAH9359792.1"/>
    </source>
</evidence>
<evidence type="ECO:0000256" key="1">
    <source>
        <dbReference type="ARBA" id="ARBA00023157"/>
    </source>
</evidence>
<dbReference type="EMBL" id="JABSTR010000001">
    <property type="protein sequence ID" value="KAH9359792.1"/>
    <property type="molecule type" value="Genomic_DNA"/>
</dbReference>
<dbReference type="Proteomes" id="UP000821853">
    <property type="component" value="Chromosome 1"/>
</dbReference>
<dbReference type="GO" id="GO:0031638">
    <property type="term" value="P:zymogen activation"/>
    <property type="evidence" value="ECO:0007669"/>
    <property type="project" value="TreeGrafter"/>
</dbReference>
<feature type="domain" description="SRCR" evidence="5">
    <location>
        <begin position="38"/>
        <end position="84"/>
    </location>
</feature>
<evidence type="ECO:0000259" key="5">
    <source>
        <dbReference type="PROSITE" id="PS50287"/>
    </source>
</evidence>
<gene>
    <name evidence="6" type="ORF">HPB48_020985</name>
</gene>
<dbReference type="GO" id="GO:0004252">
    <property type="term" value="F:serine-type endopeptidase activity"/>
    <property type="evidence" value="ECO:0007669"/>
    <property type="project" value="TreeGrafter"/>
</dbReference>
<name>A0A9J6FB82_HAELO</name>
<evidence type="ECO:0000256" key="4">
    <source>
        <dbReference type="SAM" id="SignalP"/>
    </source>
</evidence>
<protein>
    <recommendedName>
        <fullName evidence="5">SRCR domain-containing protein</fullName>
    </recommendedName>
</protein>
<dbReference type="Pfam" id="PF00530">
    <property type="entry name" value="SRCR"/>
    <property type="match status" value="1"/>
</dbReference>
<feature type="region of interest" description="Disordered" evidence="3">
    <location>
        <begin position="161"/>
        <end position="184"/>
    </location>
</feature>
<dbReference type="AlphaFoldDB" id="A0A9J6FB82"/>
<dbReference type="InterPro" id="IPR001190">
    <property type="entry name" value="SRCR"/>
</dbReference>
<dbReference type="GO" id="GO:0005886">
    <property type="term" value="C:plasma membrane"/>
    <property type="evidence" value="ECO:0007669"/>
    <property type="project" value="TreeGrafter"/>
</dbReference>
<dbReference type="Gene3D" id="3.10.250.10">
    <property type="entry name" value="SRCR-like domain"/>
    <property type="match status" value="1"/>
</dbReference>
<sequence>MGLRRNDLRQTAFSLLLVVTVLLVSSVPSSGGEEEGSLRLVIGARVTTHEGRGNVEVFHADRWGAVCDDEWDTREAQVVCRMLGRENASARVAVNGHFGKALSEYTLARQHSRVSRWLRLVAQVHRFQRASQTTPTQKGLIKMKLRLGCLLRRSNARKKKSWSSLMDAATEKQVATPAETKRQN</sequence>
<dbReference type="PANTHER" id="PTHR48071">
    <property type="entry name" value="SRCR DOMAIN-CONTAINING PROTEIN"/>
    <property type="match status" value="1"/>
</dbReference>
<dbReference type="VEuPathDB" id="VectorBase:HLOH_056981"/>
<feature type="signal peptide" evidence="4">
    <location>
        <begin position="1"/>
        <end position="31"/>
    </location>
</feature>
<comment type="caution">
    <text evidence="6">The sequence shown here is derived from an EMBL/GenBank/DDBJ whole genome shotgun (WGS) entry which is preliminary data.</text>
</comment>
<dbReference type="PROSITE" id="PS50287">
    <property type="entry name" value="SRCR_2"/>
    <property type="match status" value="1"/>
</dbReference>
<keyword evidence="1" id="KW-1015">Disulfide bond</keyword>
<evidence type="ECO:0000256" key="2">
    <source>
        <dbReference type="PROSITE-ProRule" id="PRU00196"/>
    </source>
</evidence>
<proteinExistence type="predicted"/>
<keyword evidence="4" id="KW-0732">Signal</keyword>
<dbReference type="PANTHER" id="PTHR48071:SF24">
    <property type="entry name" value="DELETED IN MALIGNANT BRAIN TUMORS 1 PROTEIN-LIKE"/>
    <property type="match status" value="1"/>
</dbReference>